<name>A0A4D8QQH2_AZOBR</name>
<gene>
    <name evidence="1" type="ORF">D3867_37345</name>
</gene>
<evidence type="ECO:0000313" key="1">
    <source>
        <dbReference type="EMBL" id="QCO07552.1"/>
    </source>
</evidence>
<accession>A0A4D8QQH2</accession>
<evidence type="ECO:0000313" key="2">
    <source>
        <dbReference type="Proteomes" id="UP000298596"/>
    </source>
</evidence>
<keyword evidence="1" id="KW-0614">Plasmid</keyword>
<reference evidence="1 2" key="1">
    <citation type="submission" date="2018-09" db="EMBL/GenBank/DDBJ databases">
        <title>Whole genome based analysis of evolution and adaptive divergence in Indian and Brazilian strains of Azospirillum brasilense.</title>
        <authorList>
            <person name="Singh C."/>
            <person name="Tripathi A.K."/>
        </authorList>
    </citation>
    <scope>NUCLEOTIDE SEQUENCE [LARGE SCALE GENOMIC DNA]</scope>
    <source>
        <strain evidence="1 2">MTCC4036</strain>
        <plasmid evidence="1 2">p8</plasmid>
    </source>
</reference>
<geneLocation type="plasmid" evidence="1 2">
    <name>p8</name>
</geneLocation>
<dbReference type="Proteomes" id="UP000298596">
    <property type="component" value="Plasmid p8"/>
</dbReference>
<dbReference type="EMBL" id="CP032338">
    <property type="protein sequence ID" value="QCO07552.1"/>
    <property type="molecule type" value="Genomic_DNA"/>
</dbReference>
<protein>
    <submittedName>
        <fullName evidence="1">Uncharacterized protein</fullName>
    </submittedName>
</protein>
<organism evidence="1 2">
    <name type="scientific">Azospirillum brasilense</name>
    <dbReference type="NCBI Taxonomy" id="192"/>
    <lineage>
        <taxon>Bacteria</taxon>
        <taxon>Pseudomonadati</taxon>
        <taxon>Pseudomonadota</taxon>
        <taxon>Alphaproteobacteria</taxon>
        <taxon>Rhodospirillales</taxon>
        <taxon>Azospirillaceae</taxon>
        <taxon>Azospirillum</taxon>
    </lineage>
</organism>
<dbReference type="AlphaFoldDB" id="A0A4D8QQH2"/>
<sequence length="71" mass="8040">MTPDEKHRLEAIEHRLSVLGTFSATLFRRLGAPEPLITDWFQAWRGGSLYQLYSAFNAIEAALKPPPKGRD</sequence>
<proteinExistence type="predicted"/>